<feature type="region of interest" description="Disordered" evidence="1">
    <location>
        <begin position="184"/>
        <end position="240"/>
    </location>
</feature>
<evidence type="ECO:0000256" key="1">
    <source>
        <dbReference type="SAM" id="MobiDB-lite"/>
    </source>
</evidence>
<evidence type="ECO:0000313" key="3">
    <source>
        <dbReference type="EMBL" id="KAK7427249.1"/>
    </source>
</evidence>
<sequence>MDAVRRIANKLSQPWQRGGYRRLSNPPPLDPEDKDSKSVAVFPRRLFRLSNKGLVLLVAAFVLVPALLALAVFNGQSYVSDGVGDVVSVGKILPPADFVDVGGISPPVDRIDGVHSDSPDHDRPSLSIDQSRPNTSHGAVYDDQNKSSSTDGTSDEDQDVVNSTEEIHHGNHSQLHATNATNHENQTTLDSDDPASSVNPYTVQDNGPSYGKLRLEDTDEKPKKKPKSGKGGKGKSEMAKVPEPAAGDHRLVILLPADNSGPSVCKVALSGMALGYPSPVIINWSEGGAKTLRPKLRSHLTKITGTMEYLDHMMRLDTHEGDRLREHDLVVLVDAYDVWWQLPPDVLIKRYHETNRLANERLAKEWGAKGTMPMRQTIVASVQKKCWPTPEMPGDRHCKALPESSARKDLYGEFTDVPPALREKMKNKHHDIRPKYFNSGTIMGPAGDLRRYLRRVQERMDKTLAFHPKLWSDQAVFGEIFGEQEVWRTWLREQHDKKGPFAENSAIKMVRDQFEYHVGLDYSQQLFIPTVFEEWDGDMIRLNNKTLIAEKSKELGINPVRLKGVPDDIKASENPLRKVVPQDKKASLNWDDMPLYADFFSEAIPVAVHHNAHAGGIKLRREWWWDRTWYFPYLRELATLHLEKPAELKPLGNYSTELGDAVYWPPGSDRHKRKPRVFVADLVKTGLPELEFEVLCRAKGEDDKTEERWYSEVFRDGKGGL</sequence>
<dbReference type="PANTHER" id="PTHR36587">
    <property type="entry name" value="EXPRESSION SITE-ASSOCIATED GENE 3 (ESAG3)-LIKE PROTEIN"/>
    <property type="match status" value="1"/>
</dbReference>
<feature type="region of interest" description="Disordered" evidence="1">
    <location>
        <begin position="8"/>
        <end position="36"/>
    </location>
</feature>
<protein>
    <submittedName>
        <fullName evidence="3">Uncharacterized protein</fullName>
    </submittedName>
</protein>
<feature type="compositionally biased region" description="Basic and acidic residues" evidence="1">
    <location>
        <begin position="109"/>
        <end position="124"/>
    </location>
</feature>
<feature type="region of interest" description="Disordered" evidence="1">
    <location>
        <begin position="107"/>
        <end position="161"/>
    </location>
</feature>
<feature type="compositionally biased region" description="Basic and acidic residues" evidence="1">
    <location>
        <begin position="213"/>
        <end position="222"/>
    </location>
</feature>
<dbReference type="CDD" id="cd22997">
    <property type="entry name" value="GT_LH"/>
    <property type="match status" value="1"/>
</dbReference>
<evidence type="ECO:0000256" key="2">
    <source>
        <dbReference type="SAM" id="Phobius"/>
    </source>
</evidence>
<evidence type="ECO:0000313" key="4">
    <source>
        <dbReference type="Proteomes" id="UP001498421"/>
    </source>
</evidence>
<reference evidence="3 4" key="1">
    <citation type="journal article" date="2025" name="Microbiol. Resour. Announc.">
        <title>Draft genome sequences for Neonectria magnoliae and Neonectria punicea, canker pathogens of Liriodendron tulipifera and Acer saccharum in West Virginia.</title>
        <authorList>
            <person name="Petronek H.M."/>
            <person name="Kasson M.T."/>
            <person name="Metheny A.M."/>
            <person name="Stauder C.M."/>
            <person name="Lovett B."/>
            <person name="Lynch S.C."/>
            <person name="Garnas J.R."/>
            <person name="Kasson L.R."/>
            <person name="Stajich J.E."/>
        </authorList>
    </citation>
    <scope>NUCLEOTIDE SEQUENCE [LARGE SCALE GENOMIC DNA]</scope>
    <source>
        <strain evidence="3 4">NRRL 64651</strain>
    </source>
</reference>
<dbReference type="Proteomes" id="UP001498421">
    <property type="component" value="Unassembled WGS sequence"/>
</dbReference>
<keyword evidence="2" id="KW-1133">Transmembrane helix</keyword>
<feature type="transmembrane region" description="Helical" evidence="2">
    <location>
        <begin position="54"/>
        <end position="73"/>
    </location>
</feature>
<gene>
    <name evidence="3" type="ORF">QQZ08_006185</name>
</gene>
<feature type="compositionally biased region" description="Polar residues" evidence="1">
    <location>
        <begin position="127"/>
        <end position="137"/>
    </location>
</feature>
<proteinExistence type="predicted"/>
<comment type="caution">
    <text evidence="3">The sequence shown here is derived from an EMBL/GenBank/DDBJ whole genome shotgun (WGS) entry which is preliminary data.</text>
</comment>
<name>A0ABR1I2G5_9HYPO</name>
<keyword evidence="2" id="KW-0812">Transmembrane</keyword>
<dbReference type="PANTHER" id="PTHR36587:SF2">
    <property type="entry name" value="EXPRESSION SITE-ASSOCIATED GENE 3 (ESAG3)-LIKE PROTEIN"/>
    <property type="match status" value="1"/>
</dbReference>
<accession>A0ABR1I2G5</accession>
<keyword evidence="4" id="KW-1185">Reference proteome</keyword>
<keyword evidence="2" id="KW-0472">Membrane</keyword>
<dbReference type="EMBL" id="JAZAVK010000055">
    <property type="protein sequence ID" value="KAK7427249.1"/>
    <property type="molecule type" value="Genomic_DNA"/>
</dbReference>
<organism evidence="3 4">
    <name type="scientific">Neonectria magnoliae</name>
    <dbReference type="NCBI Taxonomy" id="2732573"/>
    <lineage>
        <taxon>Eukaryota</taxon>
        <taxon>Fungi</taxon>
        <taxon>Dikarya</taxon>
        <taxon>Ascomycota</taxon>
        <taxon>Pezizomycotina</taxon>
        <taxon>Sordariomycetes</taxon>
        <taxon>Hypocreomycetidae</taxon>
        <taxon>Hypocreales</taxon>
        <taxon>Nectriaceae</taxon>
        <taxon>Neonectria</taxon>
    </lineage>
</organism>
<feature type="compositionally biased region" description="Basic residues" evidence="1">
    <location>
        <begin position="223"/>
        <end position="233"/>
    </location>
</feature>
<feature type="compositionally biased region" description="Polar residues" evidence="1">
    <location>
        <begin position="184"/>
        <end position="207"/>
    </location>
</feature>